<dbReference type="Proteomes" id="UP000031890">
    <property type="component" value="Chromosome"/>
</dbReference>
<dbReference type="OrthoDB" id="4420862at2"/>
<protein>
    <recommendedName>
        <fullName evidence="5">DUF4352 domain-containing protein</fullName>
    </recommendedName>
</protein>
<evidence type="ECO:0000313" key="3">
    <source>
        <dbReference type="Proteomes" id="UP000031890"/>
    </source>
</evidence>
<accession>A0A0B6ENK0</accession>
<dbReference type="STRING" id="161899.CSING_02585"/>
<gene>
    <name evidence="1" type="ORF">CSING_02585</name>
    <name evidence="2" type="ORF">MHK08_06980</name>
</gene>
<evidence type="ECO:0000313" key="4">
    <source>
        <dbReference type="Proteomes" id="UP001521911"/>
    </source>
</evidence>
<evidence type="ECO:0000313" key="1">
    <source>
        <dbReference type="EMBL" id="AJI78067.1"/>
    </source>
</evidence>
<organism evidence="1 3">
    <name type="scientific">Corynebacterium singulare</name>
    <dbReference type="NCBI Taxonomy" id="161899"/>
    <lineage>
        <taxon>Bacteria</taxon>
        <taxon>Bacillati</taxon>
        <taxon>Actinomycetota</taxon>
        <taxon>Actinomycetes</taxon>
        <taxon>Mycobacteriales</taxon>
        <taxon>Corynebacteriaceae</taxon>
        <taxon>Corynebacterium</taxon>
    </lineage>
</organism>
<reference evidence="2 4" key="2">
    <citation type="submission" date="2022-02" db="EMBL/GenBank/DDBJ databases">
        <title>Uncovering new skin microbiome diversity through culturing and metagenomics.</title>
        <authorList>
            <person name="Conlan S."/>
            <person name="Deming C."/>
            <person name="Nisc Comparative Sequencing Program N."/>
            <person name="Segre J.A."/>
        </authorList>
    </citation>
    <scope>NUCLEOTIDE SEQUENCE [LARGE SCALE GENOMIC DNA]</scope>
    <source>
        <strain evidence="2 4">ACRQV</strain>
    </source>
</reference>
<keyword evidence="4" id="KW-1185">Reference proteome</keyword>
<dbReference type="EMBL" id="JAKRDF010000006">
    <property type="protein sequence ID" value="MCG7276211.1"/>
    <property type="molecule type" value="Genomic_DNA"/>
</dbReference>
<dbReference type="EMBL" id="CP010827">
    <property type="protein sequence ID" value="AJI78067.1"/>
    <property type="molecule type" value="Genomic_DNA"/>
</dbReference>
<dbReference type="Proteomes" id="UP001521911">
    <property type="component" value="Unassembled WGS sequence"/>
</dbReference>
<dbReference type="KEGG" id="csx:CSING_02585"/>
<evidence type="ECO:0008006" key="5">
    <source>
        <dbReference type="Google" id="ProtNLM"/>
    </source>
</evidence>
<proteinExistence type="predicted"/>
<sequence>MADATGLKRVRESKGVKLLKTLTDGVLTKFNMAVLAVAALFLVLGNTEPAKTEEPSVITPGEAVELKQAEVVVDKPRVEDGQVHVTATFRNTQDLAFTGYRDMFSLTREGEPLPIDQFSIAPAVSNGAVQIPNPDVPFAVDITVDDVPGTALVLNNLTLRKSTLDMSYNWFDPTPVAELELA</sequence>
<dbReference type="AlphaFoldDB" id="A0A0B6ENK0"/>
<evidence type="ECO:0000313" key="2">
    <source>
        <dbReference type="EMBL" id="MCG7276211.1"/>
    </source>
</evidence>
<dbReference type="HOGENOM" id="CLU_1479714_0_0_11"/>
<name>A0A0B6ENK0_9CORY</name>
<reference evidence="1 3" key="1">
    <citation type="journal article" date="2015" name="Genome Announc.">
        <title>Complete Genome Sequence and Annotation of Corynebacterium singulare DSM 44357, Isolated from a Human Semen Specimen.</title>
        <authorList>
            <person name="Merten M."/>
            <person name="Brinkrolf K."/>
            <person name="Albersmeier A."/>
            <person name="Kutter Y."/>
            <person name="Ruckert C."/>
            <person name="Tauch A."/>
        </authorList>
    </citation>
    <scope>NUCLEOTIDE SEQUENCE [LARGE SCALE GENOMIC DNA]</scope>
    <source>
        <strain evidence="1">IBS B52218</strain>
    </source>
</reference>
<dbReference type="RefSeq" id="WP_144403098.1">
    <property type="nucleotide sequence ID" value="NZ_CP010827.1"/>
</dbReference>